<dbReference type="InterPro" id="IPR001867">
    <property type="entry name" value="OmpR/PhoB-type_DNA-bd"/>
</dbReference>
<dbReference type="PROSITE" id="PS51755">
    <property type="entry name" value="OMPR_PHOB"/>
    <property type="match status" value="1"/>
</dbReference>
<feature type="transmembrane region" description="Helical" evidence="4">
    <location>
        <begin position="143"/>
        <end position="163"/>
    </location>
</feature>
<comment type="similarity">
    <text evidence="1">Belongs to the TolB family.</text>
</comment>
<dbReference type="PANTHER" id="PTHR36842">
    <property type="entry name" value="PROTEIN TOLB HOMOLOG"/>
    <property type="match status" value="1"/>
</dbReference>
<dbReference type="InterPro" id="IPR011042">
    <property type="entry name" value="6-blade_b-propeller_TolB-like"/>
</dbReference>
<evidence type="ECO:0000256" key="3">
    <source>
        <dbReference type="PROSITE-ProRule" id="PRU01091"/>
    </source>
</evidence>
<protein>
    <submittedName>
        <fullName evidence="6">WD40-like Beta Propeller Repeat</fullName>
    </submittedName>
</protein>
<keyword evidence="2 3" id="KW-0238">DNA-binding</keyword>
<dbReference type="Pfam" id="PF07676">
    <property type="entry name" value="PD40"/>
    <property type="match status" value="3"/>
</dbReference>
<dbReference type="Gene3D" id="1.10.10.10">
    <property type="entry name" value="Winged helix-like DNA-binding domain superfamily/Winged helix DNA-binding domain"/>
    <property type="match status" value="1"/>
</dbReference>
<dbReference type="SUPFAM" id="SSF82171">
    <property type="entry name" value="DPP6 N-terminal domain-like"/>
    <property type="match status" value="1"/>
</dbReference>
<organism evidence="6 7">
    <name type="scientific">Rheinheimera pacifica</name>
    <dbReference type="NCBI Taxonomy" id="173990"/>
    <lineage>
        <taxon>Bacteria</taxon>
        <taxon>Pseudomonadati</taxon>
        <taxon>Pseudomonadota</taxon>
        <taxon>Gammaproteobacteria</taxon>
        <taxon>Chromatiales</taxon>
        <taxon>Chromatiaceae</taxon>
        <taxon>Rheinheimera</taxon>
    </lineage>
</organism>
<accession>A0A1H6LVV6</accession>
<dbReference type="InterPro" id="IPR016032">
    <property type="entry name" value="Sig_transdc_resp-reg_C-effctor"/>
</dbReference>
<dbReference type="GO" id="GO:0000160">
    <property type="term" value="P:phosphorelay signal transduction system"/>
    <property type="evidence" value="ECO:0007669"/>
    <property type="project" value="InterPro"/>
</dbReference>
<dbReference type="InterPro" id="IPR011659">
    <property type="entry name" value="WD40"/>
</dbReference>
<dbReference type="GO" id="GO:0003677">
    <property type="term" value="F:DNA binding"/>
    <property type="evidence" value="ECO:0007669"/>
    <property type="project" value="UniProtKB-UniRule"/>
</dbReference>
<dbReference type="STRING" id="173990.SAMN05660691_02230"/>
<name>A0A1H6LVV6_9GAMM</name>
<gene>
    <name evidence="6" type="ORF">SAMN05660691_02230</name>
</gene>
<dbReference type="SUPFAM" id="SSF46894">
    <property type="entry name" value="C-terminal effector domain of the bipartite response regulators"/>
    <property type="match status" value="1"/>
</dbReference>
<keyword evidence="4" id="KW-1133">Transmembrane helix</keyword>
<dbReference type="InterPro" id="IPR036388">
    <property type="entry name" value="WH-like_DNA-bd_sf"/>
</dbReference>
<evidence type="ECO:0000256" key="1">
    <source>
        <dbReference type="ARBA" id="ARBA00009820"/>
    </source>
</evidence>
<dbReference type="EMBL" id="FNXF01000007">
    <property type="protein sequence ID" value="SEH92916.1"/>
    <property type="molecule type" value="Genomic_DNA"/>
</dbReference>
<evidence type="ECO:0000313" key="6">
    <source>
        <dbReference type="EMBL" id="SEH92916.1"/>
    </source>
</evidence>
<evidence type="ECO:0000259" key="5">
    <source>
        <dbReference type="PROSITE" id="PS51755"/>
    </source>
</evidence>
<dbReference type="AlphaFoldDB" id="A0A1H6LVV6"/>
<feature type="domain" description="OmpR/PhoB-type" evidence="5">
    <location>
        <begin position="6"/>
        <end position="110"/>
    </location>
</feature>
<dbReference type="SUPFAM" id="SSF50969">
    <property type="entry name" value="YVTN repeat-like/Quinoprotein amine dehydrogenase"/>
    <property type="match status" value="1"/>
</dbReference>
<dbReference type="InterPro" id="IPR011044">
    <property type="entry name" value="Quino_amine_DH_bsu"/>
</dbReference>
<dbReference type="Gene3D" id="2.120.10.30">
    <property type="entry name" value="TolB, C-terminal domain"/>
    <property type="match status" value="3"/>
</dbReference>
<keyword evidence="4" id="KW-0812">Transmembrane</keyword>
<sequence length="721" mass="82203">MAIKPNQLLQVGEWQYIPEQDKLMKFDAEGRLSITADLDNLCQKVANYFIVNAGKLVTKDELLLDVWGIRDVSDGRVTRVIRVLRVALGDDTREPRYIETIPKRGYRFIAPVSEIVPLAVKEDTEPVLTPAHSDSTPLRSNPLLVSVFALVTVLIMALTWWLWPADNTATDDTSSTIPMWRYTPITALDGLEFYHNVSADERYLVYSYAAPDANVVSVLMLQDLQEHKRAQLTDKSYNSFGAVFSPDGTKIAYQRYYQNEKCEIRLMSLSADKMQVLDDNLLKYCGEKSVSIRISWSPDGRYIVYPNMDDVKKQMVLQMTSTDNTISEVLTVPPSSSFGDYAARFSRAGDQLVFLREAAGSAQIWLLNLADRSTRLLTKVPDTFPGNVDWDLTDSSIIYPSASNALGRVWLDKGEPTILAYTDAYASELQVTTSGKIVASIGNFSRINPKKVSNRITNNETHNEPVFSSNRNETFVEANPVEDGPTAVVSRRSGSQQVWLFYHDGSQKQLTNFSDAQRIRSLMFSPNGSRLMVQLNDEIWLFDIEGNPLKIAGEKDAVLAFPSWSKDGKSLFYSEARQGRWQVIQRDINDLGKREVFANDKEYYYESYYADYAFWRSSRDKQFYIQRAGEQPQKLKIELPETQVMLRFELRKTGIYYSYLVDELNYRLSYLDFAADDITNVLEPIQFGRFSISADEKFIFMLEYDFGDMDIAVIENDVDVL</sequence>
<reference evidence="7" key="1">
    <citation type="submission" date="2016-10" db="EMBL/GenBank/DDBJ databases">
        <authorList>
            <person name="Varghese N."/>
            <person name="Submissions S."/>
        </authorList>
    </citation>
    <scope>NUCLEOTIDE SEQUENCE [LARGE SCALE GENOMIC DNA]</scope>
    <source>
        <strain evidence="7">DSM 17616</strain>
    </source>
</reference>
<keyword evidence="7" id="KW-1185">Reference proteome</keyword>
<evidence type="ECO:0000256" key="2">
    <source>
        <dbReference type="ARBA" id="ARBA00023125"/>
    </source>
</evidence>
<dbReference type="GO" id="GO:0006355">
    <property type="term" value="P:regulation of DNA-templated transcription"/>
    <property type="evidence" value="ECO:0007669"/>
    <property type="project" value="InterPro"/>
</dbReference>
<evidence type="ECO:0000313" key="7">
    <source>
        <dbReference type="Proteomes" id="UP000199371"/>
    </source>
</evidence>
<evidence type="ECO:0000256" key="4">
    <source>
        <dbReference type="SAM" id="Phobius"/>
    </source>
</evidence>
<dbReference type="SMART" id="SM00862">
    <property type="entry name" value="Trans_reg_C"/>
    <property type="match status" value="1"/>
</dbReference>
<feature type="DNA-binding region" description="OmpR/PhoB-type" evidence="3">
    <location>
        <begin position="6"/>
        <end position="110"/>
    </location>
</feature>
<dbReference type="Proteomes" id="UP000199371">
    <property type="component" value="Unassembled WGS sequence"/>
</dbReference>
<keyword evidence="4" id="KW-0472">Membrane</keyword>
<proteinExistence type="inferred from homology"/>
<dbReference type="CDD" id="cd00383">
    <property type="entry name" value="trans_reg_C"/>
    <property type="match status" value="1"/>
</dbReference>
<dbReference type="Pfam" id="PF00486">
    <property type="entry name" value="Trans_reg_C"/>
    <property type="match status" value="1"/>
</dbReference>